<accession>A0AAE0EWF3</accession>
<feature type="coiled-coil region" evidence="1">
    <location>
        <begin position="264"/>
        <end position="298"/>
    </location>
</feature>
<sequence>MYEEQPGQGVIDALARERQRYILETARVVRGDRYVEGYGDVSDPVLDTEAVGDLVEVLRANLFGKPPSGNKVARLLWERPGPSAARTGCPCPTREELLREKANEANSLKQAQGLLNKEIGHLREEAGNRVKQQEKLERAIIELSLENHVCKSQAERLQAAVLRTQQQRQAKVLFRMRNFHLHKALHHWRAVKDELRKNALERAILEKESEVLHFKQLLREADVVVACGKRYMEKRQSRAWRPPRKFVVSLYFSDWKCKVKDEQKFRVEEALSEKVERIKQLESELRVEKISVDNLESEIRRLEPIIVQQKDRIFREHERHVCAVFGKLRQNQLWKALFSWQRQARDLVEERARLEEIERARLDKEEINRMRDRSSWWREQAVDLRHRVQNAVIKRARLCGLFWAWGVWNCAVQASKTKISNEGRDFDSKRYHEEYERLVRLHLQARSDAEHWEAKAERVTSQVRRLIGRTITRVCDLVMASAFERWRETAATNVRFARVERCLLRIQQNAVIRARHAGFAPFFYRWRERTEAAKEERYWQTLHDHQQEVRLAQKDASQWADKAQRAWAHLRQLSQRVARRVMINLLWQYFARWRIIAQWIRNFRSNQKTLEAQIAKLAKQLEPLQREVGILRLFRDALSSNEHTIMFRKGGGYMPLDEYIAKLESKMAAAAVEQDLRDWTLKSKKADRYGLGGTVSTLVNHADEHGNQGEDVTPRGSRAAWNSSSFTPLHLSQPQQGRSPSPPRIRSSHEGDLDEQRRGRSLSPQRDKSPILRIKHKTASVAQQSGAKLEGELSTPHLVNPDTWTRLGGMGASAQTRRKMASGTAASLGFSIASEREPPPSSTRKKGKTTRKIKIKNMSMDDIPLSPQSARLAVRNGRTGTLSEMGASSMAEMDSAIRREDTISGTERRQPDRSMWRDEGGRADSSSGDEAYTRARGSPSGARESARDVNNDARLNEAMHGLHIAPQGQGDDMLFPQGEDGADWMMVTALGTA</sequence>
<keyword evidence="1" id="KW-0175">Coiled coil</keyword>
<feature type="compositionally biased region" description="Basic and acidic residues" evidence="2">
    <location>
        <begin position="895"/>
        <end position="922"/>
    </location>
</feature>
<evidence type="ECO:0000313" key="3">
    <source>
        <dbReference type="EMBL" id="KAK3242694.1"/>
    </source>
</evidence>
<gene>
    <name evidence="3" type="ORF">CYMTET_47625</name>
</gene>
<reference evidence="3 4" key="1">
    <citation type="journal article" date="2015" name="Genome Biol. Evol.">
        <title>Comparative Genomics of a Bacterivorous Green Alga Reveals Evolutionary Causalities and Consequences of Phago-Mixotrophic Mode of Nutrition.</title>
        <authorList>
            <person name="Burns J.A."/>
            <person name="Paasch A."/>
            <person name="Narechania A."/>
            <person name="Kim E."/>
        </authorList>
    </citation>
    <scope>NUCLEOTIDE SEQUENCE [LARGE SCALE GENOMIC DNA]</scope>
    <source>
        <strain evidence="3 4">PLY_AMNH</strain>
    </source>
</reference>
<dbReference type="EMBL" id="LGRX02033134">
    <property type="protein sequence ID" value="KAK3242694.1"/>
    <property type="molecule type" value="Genomic_DNA"/>
</dbReference>
<feature type="compositionally biased region" description="Basic and acidic residues" evidence="2">
    <location>
        <begin position="747"/>
        <end position="758"/>
    </location>
</feature>
<feature type="region of interest" description="Disordered" evidence="2">
    <location>
        <begin position="880"/>
        <end position="947"/>
    </location>
</feature>
<feature type="region of interest" description="Disordered" evidence="2">
    <location>
        <begin position="700"/>
        <end position="851"/>
    </location>
</feature>
<proteinExistence type="predicted"/>
<evidence type="ECO:0000256" key="1">
    <source>
        <dbReference type="SAM" id="Coils"/>
    </source>
</evidence>
<keyword evidence="4" id="KW-1185">Reference proteome</keyword>
<dbReference type="AlphaFoldDB" id="A0AAE0EWF3"/>
<evidence type="ECO:0000313" key="4">
    <source>
        <dbReference type="Proteomes" id="UP001190700"/>
    </source>
</evidence>
<name>A0AAE0EWF3_9CHLO</name>
<dbReference type="Proteomes" id="UP001190700">
    <property type="component" value="Unassembled WGS sequence"/>
</dbReference>
<organism evidence="3 4">
    <name type="scientific">Cymbomonas tetramitiformis</name>
    <dbReference type="NCBI Taxonomy" id="36881"/>
    <lineage>
        <taxon>Eukaryota</taxon>
        <taxon>Viridiplantae</taxon>
        <taxon>Chlorophyta</taxon>
        <taxon>Pyramimonadophyceae</taxon>
        <taxon>Pyramimonadales</taxon>
        <taxon>Pyramimonadaceae</taxon>
        <taxon>Cymbomonas</taxon>
    </lineage>
</organism>
<feature type="coiled-coil region" evidence="1">
    <location>
        <begin position="600"/>
        <end position="627"/>
    </location>
</feature>
<protein>
    <submittedName>
        <fullName evidence="3">Uncharacterized protein</fullName>
    </submittedName>
</protein>
<evidence type="ECO:0000256" key="2">
    <source>
        <dbReference type="SAM" id="MobiDB-lite"/>
    </source>
</evidence>
<comment type="caution">
    <text evidence="3">The sequence shown here is derived from an EMBL/GenBank/DDBJ whole genome shotgun (WGS) entry which is preliminary data.</text>
</comment>